<name>A0A1C7M067_GRIFR</name>
<evidence type="ECO:0000256" key="1">
    <source>
        <dbReference type="SAM" id="MobiDB-lite"/>
    </source>
</evidence>
<evidence type="ECO:0000259" key="2">
    <source>
        <dbReference type="PROSITE" id="PS51366"/>
    </source>
</evidence>
<organism evidence="3 4">
    <name type="scientific">Grifola frondosa</name>
    <name type="common">Maitake</name>
    <name type="synonym">Polyporus frondosus</name>
    <dbReference type="NCBI Taxonomy" id="5627"/>
    <lineage>
        <taxon>Eukaryota</taxon>
        <taxon>Fungi</taxon>
        <taxon>Dikarya</taxon>
        <taxon>Basidiomycota</taxon>
        <taxon>Agaricomycotina</taxon>
        <taxon>Agaricomycetes</taxon>
        <taxon>Polyporales</taxon>
        <taxon>Grifolaceae</taxon>
        <taxon>Grifola</taxon>
    </lineage>
</organism>
<dbReference type="InterPro" id="IPR016024">
    <property type="entry name" value="ARM-type_fold"/>
</dbReference>
<feature type="region of interest" description="Disordered" evidence="1">
    <location>
        <begin position="272"/>
        <end position="298"/>
    </location>
</feature>
<accession>A0A1C7M067</accession>
<dbReference type="AlphaFoldDB" id="A0A1C7M067"/>
<keyword evidence="4" id="KW-1185">Reference proteome</keyword>
<evidence type="ECO:0000313" key="4">
    <source>
        <dbReference type="Proteomes" id="UP000092993"/>
    </source>
</evidence>
<dbReference type="Proteomes" id="UP000092993">
    <property type="component" value="Unassembled WGS sequence"/>
</dbReference>
<feature type="domain" description="MI" evidence="2">
    <location>
        <begin position="1"/>
        <end position="80"/>
    </location>
</feature>
<gene>
    <name evidence="3" type="ORF">A0H81_10315</name>
</gene>
<comment type="caution">
    <text evidence="3">The sequence shown here is derived from an EMBL/GenBank/DDBJ whole genome shotgun (WGS) entry which is preliminary data.</text>
</comment>
<evidence type="ECO:0000313" key="3">
    <source>
        <dbReference type="EMBL" id="OBZ69857.1"/>
    </source>
</evidence>
<dbReference type="STRING" id="5627.A0A1C7M067"/>
<feature type="compositionally biased region" description="Low complexity" evidence="1">
    <location>
        <begin position="93"/>
        <end position="109"/>
    </location>
</feature>
<dbReference type="SUPFAM" id="SSF48371">
    <property type="entry name" value="ARM repeat"/>
    <property type="match status" value="1"/>
</dbReference>
<sequence length="431" mass="47219">MFAIESEEADAQLVANLFERAASRDLCSPASFEHGFQQVAEMLDDIAIYAPMAFSLMATMMKGARLDEERSSRLSSRLMHGDRLLSLLTSDVPQSRIDSPSSSRSTSVTDCEDSITASPPQNVLIPPMPDSDAYTLVCDATKELFSLLDLRAEAYFTRLPVDYHWCLVDKLVSAAIANEFDAQLVAGLFDRAAARRLCSPASFEGGFAPVIQALDHTVINAPRVFERMAIMLKSARLDEERSVRLASRSKDGDELLSWLCFHVALSSMRSRSSSSRTSSANDAKVSPPHNESSPHMSDSEAYAMVCDNAQELLSLFDLRANTYFTRLPVDHHWCLVDKLVSAAIANESDAQLVAGLFDRAAARRLCSPASFEAGLAPIAQALEHITIGAPNALECIAIMMKGAHIHEDNERCIRLANRSRRGSMLLSLLSA</sequence>
<protein>
    <recommendedName>
        <fullName evidence="2">MI domain-containing protein</fullName>
    </recommendedName>
</protein>
<dbReference type="OrthoDB" id="3233534at2759"/>
<dbReference type="EMBL" id="LUGG01000015">
    <property type="protein sequence ID" value="OBZ69857.1"/>
    <property type="molecule type" value="Genomic_DNA"/>
</dbReference>
<reference evidence="3 4" key="1">
    <citation type="submission" date="2016-03" db="EMBL/GenBank/DDBJ databases">
        <title>Whole genome sequencing of Grifola frondosa 9006-11.</title>
        <authorList>
            <person name="Min B."/>
            <person name="Park H."/>
            <person name="Kim J.-G."/>
            <person name="Cho H."/>
            <person name="Oh Y.-L."/>
            <person name="Kong W.-S."/>
            <person name="Choi I.-G."/>
        </authorList>
    </citation>
    <scope>NUCLEOTIDE SEQUENCE [LARGE SCALE GENOMIC DNA]</scope>
    <source>
        <strain evidence="3 4">9006-11</strain>
    </source>
</reference>
<dbReference type="InterPro" id="IPR003891">
    <property type="entry name" value="Initiation_fac_eIF4g_MI"/>
</dbReference>
<feature type="region of interest" description="Disordered" evidence="1">
    <location>
        <begin position="93"/>
        <end position="124"/>
    </location>
</feature>
<dbReference type="Gene3D" id="1.25.40.180">
    <property type="match status" value="3"/>
</dbReference>
<dbReference type="PROSITE" id="PS51366">
    <property type="entry name" value="MI"/>
    <property type="match status" value="1"/>
</dbReference>
<proteinExistence type="predicted"/>